<evidence type="ECO:0000313" key="4">
    <source>
        <dbReference type="Proteomes" id="UP001495147"/>
    </source>
</evidence>
<reference evidence="3 4" key="1">
    <citation type="submission" date="2024-05" db="EMBL/GenBank/DDBJ databases">
        <title>Roseateles sp. DJS-2-20 16S ribosomal RNA gene Genome sequencing and assembly.</title>
        <authorList>
            <person name="Woo H."/>
        </authorList>
    </citation>
    <scope>NUCLEOTIDE SEQUENCE [LARGE SCALE GENOMIC DNA]</scope>
    <source>
        <strain evidence="3 4">DJS-2-20</strain>
    </source>
</reference>
<evidence type="ECO:0000313" key="3">
    <source>
        <dbReference type="EMBL" id="MEO3693411.1"/>
    </source>
</evidence>
<dbReference type="Pfam" id="PF07589">
    <property type="entry name" value="PEP-CTERM"/>
    <property type="match status" value="1"/>
</dbReference>
<protein>
    <submittedName>
        <fullName evidence="3">PEP-CTERM sorting domain-containing protein</fullName>
    </submittedName>
</protein>
<evidence type="ECO:0000256" key="1">
    <source>
        <dbReference type="SAM" id="SignalP"/>
    </source>
</evidence>
<dbReference type="Proteomes" id="UP001495147">
    <property type="component" value="Unassembled WGS sequence"/>
</dbReference>
<dbReference type="InterPro" id="IPR013424">
    <property type="entry name" value="Ice-binding_C"/>
</dbReference>
<evidence type="ECO:0000259" key="2">
    <source>
        <dbReference type="Pfam" id="PF07589"/>
    </source>
</evidence>
<feature type="domain" description="Ice-binding protein C-terminal" evidence="2">
    <location>
        <begin position="170"/>
        <end position="192"/>
    </location>
</feature>
<feature type="chain" id="PRO_5046553310" evidence="1">
    <location>
        <begin position="20"/>
        <end position="196"/>
    </location>
</feature>
<feature type="signal peptide" evidence="1">
    <location>
        <begin position="1"/>
        <end position="19"/>
    </location>
</feature>
<dbReference type="NCBIfam" id="TIGR02595">
    <property type="entry name" value="PEP_CTERM"/>
    <property type="match status" value="1"/>
</dbReference>
<sequence>MMNRLICAALFCVTTVANALTYVESVDLPDNMSLDPSASVGALDVGSNTVSGALNGVCILAPGGCNSATPGDGDTQDSFLLTVQAGTQLRSLVLSSVGTVGPKGFSANFYLTDESWAPTVNVFIPINGVSPNLLDRPLGPGVYSLTVFGQVAVEPGAFVLPYTLSLEVSAVPEPETAVLLLCGGLLLAIRRRQSAA</sequence>
<comment type="caution">
    <text evidence="3">The sequence shown here is derived from an EMBL/GenBank/DDBJ whole genome shotgun (WGS) entry which is preliminary data.</text>
</comment>
<proteinExistence type="predicted"/>
<gene>
    <name evidence="3" type="ORF">ABDJ85_18210</name>
</gene>
<keyword evidence="1" id="KW-0732">Signal</keyword>
<dbReference type="EMBL" id="JBDPZD010000007">
    <property type="protein sequence ID" value="MEO3693411.1"/>
    <property type="molecule type" value="Genomic_DNA"/>
</dbReference>
<accession>A0ABV0G6R0</accession>
<organism evidence="3 4">
    <name type="scientific">Roseateles paludis</name>
    <dbReference type="NCBI Taxonomy" id="3145238"/>
    <lineage>
        <taxon>Bacteria</taxon>
        <taxon>Pseudomonadati</taxon>
        <taxon>Pseudomonadota</taxon>
        <taxon>Betaproteobacteria</taxon>
        <taxon>Burkholderiales</taxon>
        <taxon>Sphaerotilaceae</taxon>
        <taxon>Roseateles</taxon>
    </lineage>
</organism>
<keyword evidence="4" id="KW-1185">Reference proteome</keyword>
<name>A0ABV0G6R0_9BURK</name>